<feature type="region of interest" description="Disordered" evidence="1">
    <location>
        <begin position="1"/>
        <end position="24"/>
    </location>
</feature>
<feature type="compositionally biased region" description="Basic and acidic residues" evidence="1">
    <location>
        <begin position="44"/>
        <end position="61"/>
    </location>
</feature>
<proteinExistence type="predicted"/>
<organism evidence="2">
    <name type="scientific">uncultured SAR11 cluster alpha proteobacterium H17925_45G17</name>
    <dbReference type="NCBI Taxonomy" id="715038"/>
    <lineage>
        <taxon>Bacteria</taxon>
        <taxon>Pseudomonadati</taxon>
        <taxon>Pseudomonadota</taxon>
        <taxon>Alphaproteobacteria</taxon>
        <taxon>Candidatus Pelagibacterales</taxon>
        <taxon>environmental samples</taxon>
    </lineage>
</organism>
<name>E7CA31_9PROT</name>
<dbReference type="EMBL" id="GU574704">
    <property type="protein sequence ID" value="ADH43015.1"/>
    <property type="molecule type" value="Genomic_DNA"/>
</dbReference>
<reference evidence="2" key="1">
    <citation type="submission" date="2010-01" db="EMBL/GenBank/DDBJ databases">
        <title>Genome fragments of uncultured bacteria from the North Pacific Subtropical Gyre.</title>
        <authorList>
            <person name="Pham V.D."/>
            <person name="DeLong E.F."/>
        </authorList>
    </citation>
    <scope>NUCLEOTIDE SEQUENCE</scope>
</reference>
<protein>
    <submittedName>
        <fullName evidence="2">Uncharacterized protein</fullName>
    </submittedName>
</protein>
<sequence>MRDSRTSGEEALPELAASQNKKNNEVQRLLGGNIRGCKAPLSEHDALIGETTPRIKKETSTKKIPHTHTPPGEPHHATHRQPRDAPLCFL</sequence>
<accession>E7CA31</accession>
<evidence type="ECO:0000313" key="2">
    <source>
        <dbReference type="EMBL" id="ADH43015.1"/>
    </source>
</evidence>
<feature type="region of interest" description="Disordered" evidence="1">
    <location>
        <begin position="44"/>
        <end position="90"/>
    </location>
</feature>
<evidence type="ECO:0000256" key="1">
    <source>
        <dbReference type="SAM" id="MobiDB-lite"/>
    </source>
</evidence>
<dbReference type="AlphaFoldDB" id="E7CA31"/>